<proteinExistence type="predicted"/>
<dbReference type="EMBL" id="MU074276">
    <property type="protein sequence ID" value="KAF5825266.1"/>
    <property type="molecule type" value="Genomic_DNA"/>
</dbReference>
<feature type="non-terminal residue" evidence="2">
    <location>
        <position position="101"/>
    </location>
</feature>
<feature type="non-terminal residue" evidence="2">
    <location>
        <position position="1"/>
    </location>
</feature>
<sequence length="101" mass="10465">AWATGMWHLLAMPARGALRGGLPYALAGLASGVQDLSLRTTQASLNSSRKFSARARAVLATLCSYEVALAVTRGSHAHRIVSSGMEGGIVWGPLQALGAGY</sequence>
<organism evidence="2 3">
    <name type="scientific">Dunaliella salina</name>
    <name type="common">Green alga</name>
    <name type="synonym">Protococcus salinus</name>
    <dbReference type="NCBI Taxonomy" id="3046"/>
    <lineage>
        <taxon>Eukaryota</taxon>
        <taxon>Viridiplantae</taxon>
        <taxon>Chlorophyta</taxon>
        <taxon>core chlorophytes</taxon>
        <taxon>Chlorophyceae</taxon>
        <taxon>CS clade</taxon>
        <taxon>Chlamydomonadales</taxon>
        <taxon>Dunaliellaceae</taxon>
        <taxon>Dunaliella</taxon>
    </lineage>
</organism>
<dbReference type="Proteomes" id="UP000815325">
    <property type="component" value="Unassembled WGS sequence"/>
</dbReference>
<keyword evidence="3" id="KW-1185">Reference proteome</keyword>
<accession>A0ABQ7FTH5</accession>
<feature type="chain" id="PRO_5047523956" evidence="1">
    <location>
        <begin position="17"/>
        <end position="101"/>
    </location>
</feature>
<feature type="signal peptide" evidence="1">
    <location>
        <begin position="1"/>
        <end position="16"/>
    </location>
</feature>
<reference evidence="2" key="1">
    <citation type="submission" date="2017-08" db="EMBL/GenBank/DDBJ databases">
        <authorList>
            <person name="Polle J.E."/>
            <person name="Barry K."/>
            <person name="Cushman J."/>
            <person name="Schmutz J."/>
            <person name="Tran D."/>
            <person name="Hathwaick L.T."/>
            <person name="Yim W.C."/>
            <person name="Jenkins J."/>
            <person name="Mckie-Krisberg Z.M."/>
            <person name="Prochnik S."/>
            <person name="Lindquist E."/>
            <person name="Dockter R.B."/>
            <person name="Adam C."/>
            <person name="Molina H."/>
            <person name="Bunkerborg J."/>
            <person name="Jin E."/>
            <person name="Buchheim M."/>
            <person name="Magnuson J."/>
        </authorList>
    </citation>
    <scope>NUCLEOTIDE SEQUENCE</scope>
    <source>
        <strain evidence="2">CCAP 19/18</strain>
    </source>
</reference>
<comment type="caution">
    <text evidence="2">The sequence shown here is derived from an EMBL/GenBank/DDBJ whole genome shotgun (WGS) entry which is preliminary data.</text>
</comment>
<evidence type="ECO:0000313" key="3">
    <source>
        <dbReference type="Proteomes" id="UP000815325"/>
    </source>
</evidence>
<evidence type="ECO:0000256" key="1">
    <source>
        <dbReference type="SAM" id="SignalP"/>
    </source>
</evidence>
<keyword evidence="1" id="KW-0732">Signal</keyword>
<name>A0ABQ7FTH5_DUNSA</name>
<gene>
    <name evidence="2" type="ORF">DUNSADRAFT_12598</name>
</gene>
<evidence type="ECO:0000313" key="2">
    <source>
        <dbReference type="EMBL" id="KAF5825266.1"/>
    </source>
</evidence>
<protein>
    <submittedName>
        <fullName evidence="2">Uncharacterized protein</fullName>
    </submittedName>
</protein>